<protein>
    <submittedName>
        <fullName evidence="2">Uncharacterized protein</fullName>
    </submittedName>
</protein>
<accession>A0A2J6SN74</accession>
<feature type="region of interest" description="Disordered" evidence="1">
    <location>
        <begin position="292"/>
        <end position="332"/>
    </location>
</feature>
<dbReference type="EMBL" id="KZ613912">
    <property type="protein sequence ID" value="PMD52216.1"/>
    <property type="molecule type" value="Genomic_DNA"/>
</dbReference>
<dbReference type="AlphaFoldDB" id="A0A2J6SN74"/>
<evidence type="ECO:0000256" key="1">
    <source>
        <dbReference type="SAM" id="MobiDB-lite"/>
    </source>
</evidence>
<evidence type="ECO:0000313" key="3">
    <source>
        <dbReference type="Proteomes" id="UP000235371"/>
    </source>
</evidence>
<reference evidence="2 3" key="1">
    <citation type="submission" date="2016-04" db="EMBL/GenBank/DDBJ databases">
        <title>A degradative enzymes factory behind the ericoid mycorrhizal symbiosis.</title>
        <authorList>
            <consortium name="DOE Joint Genome Institute"/>
            <person name="Martino E."/>
            <person name="Morin E."/>
            <person name="Grelet G."/>
            <person name="Kuo A."/>
            <person name="Kohler A."/>
            <person name="Daghino S."/>
            <person name="Barry K."/>
            <person name="Choi C."/>
            <person name="Cichocki N."/>
            <person name="Clum A."/>
            <person name="Copeland A."/>
            <person name="Hainaut M."/>
            <person name="Haridas S."/>
            <person name="Labutti K."/>
            <person name="Lindquist E."/>
            <person name="Lipzen A."/>
            <person name="Khouja H.-R."/>
            <person name="Murat C."/>
            <person name="Ohm R."/>
            <person name="Olson A."/>
            <person name="Spatafora J."/>
            <person name="Veneault-Fourrey C."/>
            <person name="Henrissat B."/>
            <person name="Grigoriev I."/>
            <person name="Martin F."/>
            <person name="Perotto S."/>
        </authorList>
    </citation>
    <scope>NUCLEOTIDE SEQUENCE [LARGE SCALE GENOMIC DNA]</scope>
    <source>
        <strain evidence="2 3">E</strain>
    </source>
</reference>
<keyword evidence="3" id="KW-1185">Reference proteome</keyword>
<dbReference type="InParanoid" id="A0A2J6SN74"/>
<gene>
    <name evidence="2" type="ORF">K444DRAFT_669835</name>
</gene>
<feature type="compositionally biased region" description="Basic and acidic residues" evidence="1">
    <location>
        <begin position="292"/>
        <end position="301"/>
    </location>
</feature>
<dbReference type="Proteomes" id="UP000235371">
    <property type="component" value="Unassembled WGS sequence"/>
</dbReference>
<proteinExistence type="predicted"/>
<feature type="compositionally biased region" description="Basic and acidic residues" evidence="1">
    <location>
        <begin position="64"/>
        <end position="79"/>
    </location>
</feature>
<dbReference type="GeneID" id="36595635"/>
<feature type="compositionally biased region" description="Basic and acidic residues" evidence="1">
    <location>
        <begin position="309"/>
        <end position="332"/>
    </location>
</feature>
<feature type="compositionally biased region" description="Low complexity" evidence="1">
    <location>
        <begin position="86"/>
        <end position="99"/>
    </location>
</feature>
<evidence type="ECO:0000313" key="2">
    <source>
        <dbReference type="EMBL" id="PMD52216.1"/>
    </source>
</evidence>
<name>A0A2J6SN74_9HELO</name>
<organism evidence="2 3">
    <name type="scientific">Hyaloscypha bicolor E</name>
    <dbReference type="NCBI Taxonomy" id="1095630"/>
    <lineage>
        <taxon>Eukaryota</taxon>
        <taxon>Fungi</taxon>
        <taxon>Dikarya</taxon>
        <taxon>Ascomycota</taxon>
        <taxon>Pezizomycotina</taxon>
        <taxon>Leotiomycetes</taxon>
        <taxon>Helotiales</taxon>
        <taxon>Hyaloscyphaceae</taxon>
        <taxon>Hyaloscypha</taxon>
        <taxon>Hyaloscypha bicolor</taxon>
    </lineage>
</organism>
<feature type="region of interest" description="Disordered" evidence="1">
    <location>
        <begin position="56"/>
        <end position="99"/>
    </location>
</feature>
<dbReference type="RefSeq" id="XP_024729120.1">
    <property type="nucleotide sequence ID" value="XM_024887559.1"/>
</dbReference>
<sequence length="332" mass="37895">MSGLAFEVYKTTPVKKKKHYKPKVLKLAPVLPPTAEIEPFEFNFDEIEDKGTTIYTNDVGRSISPDEDRNSFEKDDAQRPRRRLSSKPSPVHSITSSLSSVAEVSSQDVELPIVQETAEEAARETDIKKRWTILGRLSKLLQPKRRRSQQSTAENGARRDNESPNMFQPTFQIGQFRTKSPEKWDTHQVQLDSGSWYNLVLRHYVEDVLGMEDLIKPVPKNIDELVGADGEPICCTGVVHLTWKWRCSGTSLFLVLDNLPHCIIFGEETIIEKKLLASPVQVLLHLKQSEAAKAQDEERKRQQAVTKAEQAKKQADEQRERRQEDAARNKRP</sequence>
<feature type="region of interest" description="Disordered" evidence="1">
    <location>
        <begin position="142"/>
        <end position="168"/>
    </location>
</feature>